<organism evidence="3 4">
    <name type="scientific">Rosa chinensis</name>
    <name type="common">China rose</name>
    <dbReference type="NCBI Taxonomy" id="74649"/>
    <lineage>
        <taxon>Eukaryota</taxon>
        <taxon>Viridiplantae</taxon>
        <taxon>Streptophyta</taxon>
        <taxon>Embryophyta</taxon>
        <taxon>Tracheophyta</taxon>
        <taxon>Spermatophyta</taxon>
        <taxon>Magnoliopsida</taxon>
        <taxon>eudicotyledons</taxon>
        <taxon>Gunneridae</taxon>
        <taxon>Pentapetalae</taxon>
        <taxon>rosids</taxon>
        <taxon>fabids</taxon>
        <taxon>Rosales</taxon>
        <taxon>Rosaceae</taxon>
        <taxon>Rosoideae</taxon>
        <taxon>Rosoideae incertae sedis</taxon>
        <taxon>Rosa</taxon>
    </lineage>
</organism>
<name>A0A2P6Q9D5_ROSCH</name>
<dbReference type="PANTHER" id="PTHR31900">
    <property type="entry name" value="F-BOX/RNI SUPERFAMILY PROTEIN-RELATED"/>
    <property type="match status" value="1"/>
</dbReference>
<dbReference type="InterPro" id="IPR055411">
    <property type="entry name" value="LRR_FXL15/At3g58940/PEG3-like"/>
</dbReference>
<dbReference type="EMBL" id="PDCK01000043">
    <property type="protein sequence ID" value="PRQ30792.1"/>
    <property type="molecule type" value="Genomic_DNA"/>
</dbReference>
<dbReference type="OrthoDB" id="612216at2759"/>
<feature type="domain" description="F-box" evidence="2">
    <location>
        <begin position="12"/>
        <end position="60"/>
    </location>
</feature>
<dbReference type="Pfam" id="PF00646">
    <property type="entry name" value="F-box"/>
    <property type="match status" value="1"/>
</dbReference>
<feature type="compositionally biased region" description="Basic and acidic residues" evidence="1">
    <location>
        <begin position="374"/>
        <end position="389"/>
    </location>
</feature>
<dbReference type="OMA" id="SARHMII"/>
<dbReference type="InterPro" id="IPR006566">
    <property type="entry name" value="FBD"/>
</dbReference>
<dbReference type="SUPFAM" id="SSF81383">
    <property type="entry name" value="F-box domain"/>
    <property type="match status" value="1"/>
</dbReference>
<proteinExistence type="predicted"/>
<gene>
    <name evidence="3" type="ORF">RchiOBHm_Chr5g0028481</name>
</gene>
<dbReference type="CDD" id="cd22160">
    <property type="entry name" value="F-box_AtFBL13-like"/>
    <property type="match status" value="1"/>
</dbReference>
<dbReference type="Gramene" id="PRQ30792">
    <property type="protein sequence ID" value="PRQ30792"/>
    <property type="gene ID" value="RchiOBHm_Chr5g0028481"/>
</dbReference>
<dbReference type="Proteomes" id="UP000238479">
    <property type="component" value="Chromosome 5"/>
</dbReference>
<feature type="compositionally biased region" description="Acidic residues" evidence="1">
    <location>
        <begin position="352"/>
        <end position="373"/>
    </location>
</feature>
<sequence length="479" mass="54685">MNSKSKRQLSVPDRISGLPDALLWHILSFVETLDAVRTCVLSTRWKNIWASVPTLDFDQTSFHDPDKFWAFVDYVLLFRHSLNIKKFRIYMKGKDVDHSRINAWINTAIRRNVVELDLLAGHPFLSKLVELPKSLFMCKTLVILRLRSQFITNIPASGCFPSLKFLHVTFYSNVIESMRELFSNCPILEDLTVDGLLLYGVSLNLNISVPALKTLRIWFDKDGDDNGASSYFINCPKLENLDVIEEFSSTYCWGKAKSLVKASICLPQHCSNRQPSFYRVKSLLAGISSVTDLCLSAHCFEVGSLPAYENLRRLKLVIQDCFCWELLTKLLKRSPILESLVLECEVGGCPQEDSDNDEGSVYEEDSESEEGSEHEEGSENEKRSDHEEGSVNEQGSEHQWNPPDCVPKCCLLHLKIVSIRGFMGERDELEVAKYLLKYGQVLNKMTISMDHLDVNEKEKIYKEFLMVPRGSRTSIVEFI</sequence>
<dbReference type="InterPro" id="IPR053781">
    <property type="entry name" value="F-box_AtFBL13-like"/>
</dbReference>
<dbReference type="PROSITE" id="PS50181">
    <property type="entry name" value="FBOX"/>
    <property type="match status" value="1"/>
</dbReference>
<dbReference type="Pfam" id="PF24758">
    <property type="entry name" value="LRR_At5g56370"/>
    <property type="match status" value="1"/>
</dbReference>
<evidence type="ECO:0000256" key="1">
    <source>
        <dbReference type="SAM" id="MobiDB-lite"/>
    </source>
</evidence>
<keyword evidence="4" id="KW-1185">Reference proteome</keyword>
<dbReference type="InterPro" id="IPR036047">
    <property type="entry name" value="F-box-like_dom_sf"/>
</dbReference>
<dbReference type="Gene3D" id="3.80.10.10">
    <property type="entry name" value="Ribonuclease Inhibitor"/>
    <property type="match status" value="1"/>
</dbReference>
<dbReference type="STRING" id="74649.A0A2P6Q9D5"/>
<evidence type="ECO:0000313" key="3">
    <source>
        <dbReference type="EMBL" id="PRQ30792.1"/>
    </source>
</evidence>
<reference evidence="3 4" key="1">
    <citation type="journal article" date="2018" name="Nat. Genet.">
        <title>The Rosa genome provides new insights in the design of modern roses.</title>
        <authorList>
            <person name="Bendahmane M."/>
        </authorList>
    </citation>
    <scope>NUCLEOTIDE SEQUENCE [LARGE SCALE GENOMIC DNA]</scope>
    <source>
        <strain evidence="4">cv. Old Blush</strain>
    </source>
</reference>
<protein>
    <submittedName>
        <fullName evidence="3">Putative F-box domain, FBD domain, leucine-rich repeat domain, L domain-containing protein</fullName>
    </submittedName>
</protein>
<dbReference type="SMART" id="SM00579">
    <property type="entry name" value="FBD"/>
    <property type="match status" value="1"/>
</dbReference>
<comment type="caution">
    <text evidence="3">The sequence shown here is derived from an EMBL/GenBank/DDBJ whole genome shotgun (WGS) entry which is preliminary data.</text>
</comment>
<evidence type="ECO:0000259" key="2">
    <source>
        <dbReference type="PROSITE" id="PS50181"/>
    </source>
</evidence>
<dbReference type="Pfam" id="PF08387">
    <property type="entry name" value="FBD"/>
    <property type="match status" value="1"/>
</dbReference>
<dbReference type="SUPFAM" id="SSF52047">
    <property type="entry name" value="RNI-like"/>
    <property type="match status" value="1"/>
</dbReference>
<evidence type="ECO:0000313" key="4">
    <source>
        <dbReference type="Proteomes" id="UP000238479"/>
    </source>
</evidence>
<dbReference type="InterPro" id="IPR001810">
    <property type="entry name" value="F-box_dom"/>
</dbReference>
<accession>A0A2P6Q9D5</accession>
<dbReference type="InterPro" id="IPR050232">
    <property type="entry name" value="FBL13/AtMIF1-like"/>
</dbReference>
<dbReference type="AlphaFoldDB" id="A0A2P6Q9D5"/>
<dbReference type="InterPro" id="IPR032675">
    <property type="entry name" value="LRR_dom_sf"/>
</dbReference>
<dbReference type="PANTHER" id="PTHR31900:SF34">
    <property type="entry name" value="EMB|CAB62440.1-RELATED"/>
    <property type="match status" value="1"/>
</dbReference>
<feature type="region of interest" description="Disordered" evidence="1">
    <location>
        <begin position="351"/>
        <end position="400"/>
    </location>
</feature>